<gene>
    <name evidence="1" type="ORF">MML48_5g00013775</name>
</gene>
<name>A0ACB9T2R4_HOLOL</name>
<protein>
    <submittedName>
        <fullName evidence="1">Uncharacterized protein</fullName>
    </submittedName>
</protein>
<accession>A0ACB9T2R4</accession>
<keyword evidence="2" id="KW-1185">Reference proteome</keyword>
<organism evidence="1 2">
    <name type="scientific">Holotrichia oblita</name>
    <name type="common">Chafer beetle</name>
    <dbReference type="NCBI Taxonomy" id="644536"/>
    <lineage>
        <taxon>Eukaryota</taxon>
        <taxon>Metazoa</taxon>
        <taxon>Ecdysozoa</taxon>
        <taxon>Arthropoda</taxon>
        <taxon>Hexapoda</taxon>
        <taxon>Insecta</taxon>
        <taxon>Pterygota</taxon>
        <taxon>Neoptera</taxon>
        <taxon>Endopterygota</taxon>
        <taxon>Coleoptera</taxon>
        <taxon>Polyphaga</taxon>
        <taxon>Scarabaeiformia</taxon>
        <taxon>Scarabaeidae</taxon>
        <taxon>Melolonthinae</taxon>
        <taxon>Holotrichia</taxon>
    </lineage>
</organism>
<proteinExistence type="predicted"/>
<evidence type="ECO:0000313" key="2">
    <source>
        <dbReference type="Proteomes" id="UP001056778"/>
    </source>
</evidence>
<dbReference type="Proteomes" id="UP001056778">
    <property type="component" value="Chromosome 5"/>
</dbReference>
<sequence>MPLTLDQEKFLLEAYFRSGERDPNGQWKYSTRSCINDLTTEFPDIDLDYESLSRHVLRTVERFRNTGSVAKGKSSGRRTVLNEEVVEDIRVRLDQSPRKPLRQLAQQTVTERQLLKKDAGSSQSTRTTEATTTSDCGRPAKLNLSIKCGRDRATCGTGRAWNKIVLTGRSIEIPDTSQPAALQNRSCACERRIFMRRTLAVP</sequence>
<evidence type="ECO:0000313" key="1">
    <source>
        <dbReference type="EMBL" id="KAI4461097.1"/>
    </source>
</evidence>
<reference evidence="1" key="1">
    <citation type="submission" date="2022-04" db="EMBL/GenBank/DDBJ databases">
        <title>Chromosome-scale genome assembly of Holotrichia oblita Faldermann.</title>
        <authorList>
            <person name="Rongchong L."/>
        </authorList>
    </citation>
    <scope>NUCLEOTIDE SEQUENCE</scope>
    <source>
        <strain evidence="1">81SQS9</strain>
    </source>
</reference>
<dbReference type="EMBL" id="CM043019">
    <property type="protein sequence ID" value="KAI4461097.1"/>
    <property type="molecule type" value="Genomic_DNA"/>
</dbReference>
<comment type="caution">
    <text evidence="1">The sequence shown here is derived from an EMBL/GenBank/DDBJ whole genome shotgun (WGS) entry which is preliminary data.</text>
</comment>